<name>A0A167C8F2_9BACL</name>
<organism evidence="2 3">
    <name type="scientific">Paenibacillus crassostreae</name>
    <dbReference type="NCBI Taxonomy" id="1763538"/>
    <lineage>
        <taxon>Bacteria</taxon>
        <taxon>Bacillati</taxon>
        <taxon>Bacillota</taxon>
        <taxon>Bacilli</taxon>
        <taxon>Bacillales</taxon>
        <taxon>Paenibacillaceae</taxon>
        <taxon>Paenibacillus</taxon>
    </lineage>
</organism>
<keyword evidence="1" id="KW-0175">Coiled coil</keyword>
<evidence type="ECO:0008006" key="4">
    <source>
        <dbReference type="Google" id="ProtNLM"/>
    </source>
</evidence>
<dbReference type="EMBL" id="LSFN01000032">
    <property type="protein sequence ID" value="OAB72906.1"/>
    <property type="molecule type" value="Genomic_DNA"/>
</dbReference>
<reference evidence="2 3" key="1">
    <citation type="submission" date="2016-02" db="EMBL/GenBank/DDBJ databases">
        <title>Paenibacillus sp. LPB0068, isolated from Crassostrea gigas.</title>
        <authorList>
            <person name="Shin S.-K."/>
            <person name="Yi H."/>
        </authorList>
    </citation>
    <scope>NUCLEOTIDE SEQUENCE [LARGE SCALE GENOMIC DNA]</scope>
    <source>
        <strain evidence="2 3">LPB0068</strain>
    </source>
</reference>
<dbReference type="STRING" id="1763538.LPB68_05325"/>
<feature type="coiled-coil region" evidence="1">
    <location>
        <begin position="42"/>
        <end position="69"/>
    </location>
</feature>
<protein>
    <recommendedName>
        <fullName evidence="4">N-terminal domain of peptidoglycan hydrolase CwlO-containing protein</fullName>
    </recommendedName>
</protein>
<evidence type="ECO:0000256" key="1">
    <source>
        <dbReference type="SAM" id="Coils"/>
    </source>
</evidence>
<dbReference type="AlphaFoldDB" id="A0A167C8F2"/>
<comment type="caution">
    <text evidence="2">The sequence shown here is derived from an EMBL/GenBank/DDBJ whole genome shotgun (WGS) entry which is preliminary data.</text>
</comment>
<proteinExistence type="predicted"/>
<accession>A0A167C8F2</accession>
<sequence>MLLFIIILLIYFISLPNSTIHADPVLPVNEETRQLLEKTLSVVEIDHEIERIDKTQQALEQEQLKLQLELLQKSSQIKDKQERAGEIIRSYYMGERDFLYSAFLSINNISQLLMIYSYYDLLISRDQEILNTYQVQFNDLQTTQQKLIRNTTELRDIKSQLIQQRERIVVFQESIDGSLKESNNPEAMQQMMDEFILYWENVGLYEVKRHFKALASAMQDLPEFIQNTKGIISIKGSTYTIDITEEQLNTFLRTKNELFNHFSFRFKNNSIIASGKNGNLLLSIEGKYSIINEPQNGIMFQVDKLLFNNLQLPDTTSRALEEEFDLGFYPQKLISFLKATDVLVSENHLLVTLKISM</sequence>
<evidence type="ECO:0000313" key="3">
    <source>
        <dbReference type="Proteomes" id="UP000077134"/>
    </source>
</evidence>
<evidence type="ECO:0000313" key="2">
    <source>
        <dbReference type="EMBL" id="OAB72906.1"/>
    </source>
</evidence>
<gene>
    <name evidence="2" type="ORF">PNBC_14925</name>
</gene>
<dbReference type="Proteomes" id="UP000077134">
    <property type="component" value="Unassembled WGS sequence"/>
</dbReference>
<keyword evidence="3" id="KW-1185">Reference proteome</keyword>
<dbReference type="Gene3D" id="6.10.250.3150">
    <property type="match status" value="1"/>
</dbReference>